<protein>
    <recommendedName>
        <fullName evidence="2">DUF5709 domain-containing protein</fullName>
    </recommendedName>
</protein>
<feature type="compositionally biased region" description="Basic and acidic residues" evidence="1">
    <location>
        <begin position="78"/>
        <end position="89"/>
    </location>
</feature>
<organism evidence="3 4">
    <name type="scientific">Propionicimonas paludicola</name>
    <dbReference type="NCBI Taxonomy" id="185243"/>
    <lineage>
        <taxon>Bacteria</taxon>
        <taxon>Bacillati</taxon>
        <taxon>Actinomycetota</taxon>
        <taxon>Actinomycetes</taxon>
        <taxon>Propionibacteriales</taxon>
        <taxon>Nocardioidaceae</taxon>
        <taxon>Propionicimonas</taxon>
    </lineage>
</organism>
<accession>A0A2A9CP05</accession>
<evidence type="ECO:0000313" key="3">
    <source>
        <dbReference type="EMBL" id="PFG16154.1"/>
    </source>
</evidence>
<feature type="region of interest" description="Disordered" evidence="1">
    <location>
        <begin position="70"/>
        <end position="119"/>
    </location>
</feature>
<name>A0A2A9CP05_9ACTN</name>
<dbReference type="OrthoDB" id="3212066at2"/>
<gene>
    <name evidence="3" type="ORF">ATK74_0686</name>
</gene>
<feature type="compositionally biased region" description="Acidic residues" evidence="1">
    <location>
        <begin position="1"/>
        <end position="14"/>
    </location>
</feature>
<sequence>MSDFDEEVPDEAEQLDQLQPEETLLDRGVADVLDEGYVSAENWSTAQGFGNTAAEMRQGETLEMRVVQELPEATEPGEPWRPEPGEDRQVGAQRAGRLVDANGGLPGEDTEAQSIGRDVGIDGGAATAEEAAMHIIDELADDEA</sequence>
<dbReference type="Pfam" id="PF18970">
    <property type="entry name" value="DUF5709"/>
    <property type="match status" value="1"/>
</dbReference>
<dbReference type="AlphaFoldDB" id="A0A2A9CP05"/>
<dbReference type="EMBL" id="PDJC01000001">
    <property type="protein sequence ID" value="PFG16154.1"/>
    <property type="molecule type" value="Genomic_DNA"/>
</dbReference>
<dbReference type="RefSeq" id="WP_098459719.1">
    <property type="nucleotide sequence ID" value="NZ_PDJC01000001.1"/>
</dbReference>
<evidence type="ECO:0000313" key="4">
    <source>
        <dbReference type="Proteomes" id="UP000226079"/>
    </source>
</evidence>
<reference evidence="3 4" key="1">
    <citation type="submission" date="2017-10" db="EMBL/GenBank/DDBJ databases">
        <title>Sequencing the genomes of 1000 actinobacteria strains.</title>
        <authorList>
            <person name="Klenk H.-P."/>
        </authorList>
    </citation>
    <scope>NUCLEOTIDE SEQUENCE [LARGE SCALE GENOMIC DNA]</scope>
    <source>
        <strain evidence="3 4">DSM 15597</strain>
    </source>
</reference>
<comment type="caution">
    <text evidence="3">The sequence shown here is derived from an EMBL/GenBank/DDBJ whole genome shotgun (WGS) entry which is preliminary data.</text>
</comment>
<proteinExistence type="predicted"/>
<evidence type="ECO:0000256" key="1">
    <source>
        <dbReference type="SAM" id="MobiDB-lite"/>
    </source>
</evidence>
<feature type="region of interest" description="Disordered" evidence="1">
    <location>
        <begin position="1"/>
        <end position="23"/>
    </location>
</feature>
<dbReference type="Proteomes" id="UP000226079">
    <property type="component" value="Unassembled WGS sequence"/>
</dbReference>
<evidence type="ECO:0000259" key="2">
    <source>
        <dbReference type="Pfam" id="PF18970"/>
    </source>
</evidence>
<keyword evidence="4" id="KW-1185">Reference proteome</keyword>
<dbReference type="InterPro" id="IPR043763">
    <property type="entry name" value="DUF5709"/>
</dbReference>
<feature type="domain" description="DUF5709" evidence="2">
    <location>
        <begin position="89"/>
        <end position="138"/>
    </location>
</feature>